<dbReference type="GO" id="GO:0051536">
    <property type="term" value="F:iron-sulfur cluster binding"/>
    <property type="evidence" value="ECO:0007669"/>
    <property type="project" value="InterPro"/>
</dbReference>
<accession>A0AB34R3S8</accession>
<dbReference type="Proteomes" id="UP000031937">
    <property type="component" value="Unassembled WGS sequence"/>
</dbReference>
<reference evidence="2 3" key="1">
    <citation type="submission" date="2014-07" db="EMBL/GenBank/DDBJ databases">
        <title>Porphyromonadaceae bacterium OUH 334697 = ATCC BAA-2682 = DSM 28341 draft genome.</title>
        <authorList>
            <person name="Sydenham T.V."/>
            <person name="Hasman H."/>
            <person name="Justesen U.S."/>
        </authorList>
    </citation>
    <scope>NUCLEOTIDE SEQUENCE [LARGE SCALE GENOMIC DNA]</scope>
    <source>
        <strain evidence="2 3">OUH 334697</strain>
    </source>
</reference>
<evidence type="ECO:0000313" key="3">
    <source>
        <dbReference type="Proteomes" id="UP000031937"/>
    </source>
</evidence>
<organism evidence="2 3">
    <name type="scientific">Sanguibacteroides justesenii</name>
    <dbReference type="NCBI Taxonomy" id="1547597"/>
    <lineage>
        <taxon>Bacteria</taxon>
        <taxon>Pseudomonadati</taxon>
        <taxon>Bacteroidota</taxon>
        <taxon>Bacteroidia</taxon>
        <taxon>Bacteroidales</taxon>
        <taxon>Porphyromonadaceae</taxon>
        <taxon>Sanguibacteroides</taxon>
    </lineage>
</organism>
<sequence>MDRHIRPLLRKHGGDIMIREIRGRDIRVSLLGACHHCPAAQITLEQTVQTILSQQLGKEIGKIRLVNETSQELVDFAKQLLKIN</sequence>
<dbReference type="InterPro" id="IPR001075">
    <property type="entry name" value="NIF_FeS_clus_asmbl_NifU_C"/>
</dbReference>
<dbReference type="EMBL" id="JPIT01000018">
    <property type="protein sequence ID" value="KIO45433.1"/>
    <property type="molecule type" value="Genomic_DNA"/>
</dbReference>
<dbReference type="SUPFAM" id="SSF117916">
    <property type="entry name" value="Fe-S cluster assembly (FSCA) domain-like"/>
    <property type="match status" value="1"/>
</dbReference>
<evidence type="ECO:0000313" key="2">
    <source>
        <dbReference type="EMBL" id="KIO45433.1"/>
    </source>
</evidence>
<proteinExistence type="predicted"/>
<name>A0AB34R3S8_9PORP</name>
<dbReference type="GO" id="GO:0005506">
    <property type="term" value="F:iron ion binding"/>
    <property type="evidence" value="ECO:0007669"/>
    <property type="project" value="InterPro"/>
</dbReference>
<feature type="domain" description="NIF system FeS cluster assembly NifU C-terminal" evidence="1">
    <location>
        <begin position="2"/>
        <end position="59"/>
    </location>
</feature>
<dbReference type="AlphaFoldDB" id="A0AB34R3S8"/>
<dbReference type="Pfam" id="PF01106">
    <property type="entry name" value="NifU"/>
    <property type="match status" value="1"/>
</dbReference>
<dbReference type="GO" id="GO:0016226">
    <property type="term" value="P:iron-sulfur cluster assembly"/>
    <property type="evidence" value="ECO:0007669"/>
    <property type="project" value="InterPro"/>
</dbReference>
<dbReference type="InterPro" id="IPR034904">
    <property type="entry name" value="FSCA_dom_sf"/>
</dbReference>
<gene>
    <name evidence="2" type="ORF">IE90_08450</name>
</gene>
<comment type="caution">
    <text evidence="2">The sequence shown here is derived from an EMBL/GenBank/DDBJ whole genome shotgun (WGS) entry which is preliminary data.</text>
</comment>
<protein>
    <recommendedName>
        <fullName evidence="1">NIF system FeS cluster assembly NifU C-terminal domain-containing protein</fullName>
    </recommendedName>
</protein>
<dbReference type="Gene3D" id="3.30.300.130">
    <property type="entry name" value="Fe-S cluster assembly (FSCA)"/>
    <property type="match status" value="1"/>
</dbReference>
<evidence type="ECO:0000259" key="1">
    <source>
        <dbReference type="Pfam" id="PF01106"/>
    </source>
</evidence>